<gene>
    <name evidence="5" type="ORF">GCM10017786_35040</name>
</gene>
<evidence type="ECO:0000256" key="1">
    <source>
        <dbReference type="ARBA" id="ARBA00023015"/>
    </source>
</evidence>
<dbReference type="Proteomes" id="UP000605897">
    <property type="component" value="Unassembled WGS sequence"/>
</dbReference>
<keyword evidence="1" id="KW-0805">Transcription regulation</keyword>
<keyword evidence="6" id="KW-1185">Reference proteome</keyword>
<dbReference type="PANTHER" id="PTHR38465">
    <property type="entry name" value="HTH-TYPE TRANSCRIPTIONAL REGULATOR MJ1563-RELATED"/>
    <property type="match status" value="1"/>
</dbReference>
<keyword evidence="3" id="KW-0804">Transcription</keyword>
<dbReference type="InterPro" id="IPR036388">
    <property type="entry name" value="WH-like_DNA-bd_sf"/>
</dbReference>
<dbReference type="InterPro" id="IPR000835">
    <property type="entry name" value="HTH_MarR-typ"/>
</dbReference>
<dbReference type="EMBL" id="BNAU01000003">
    <property type="protein sequence ID" value="GHE98963.1"/>
    <property type="molecule type" value="Genomic_DNA"/>
</dbReference>
<name>A0ABQ3J4C8_9PSEU</name>
<comment type="caution">
    <text evidence="5">The sequence shown here is derived from an EMBL/GenBank/DDBJ whole genome shotgun (WGS) entry which is preliminary data.</text>
</comment>
<dbReference type="SUPFAM" id="SSF46785">
    <property type="entry name" value="Winged helix' DNA-binding domain"/>
    <property type="match status" value="1"/>
</dbReference>
<organism evidence="5 6">
    <name type="scientific">Amycolatopsis deserti</name>
    <dbReference type="NCBI Taxonomy" id="185696"/>
    <lineage>
        <taxon>Bacteria</taxon>
        <taxon>Bacillati</taxon>
        <taxon>Actinomycetota</taxon>
        <taxon>Actinomycetes</taxon>
        <taxon>Pseudonocardiales</taxon>
        <taxon>Pseudonocardiaceae</taxon>
        <taxon>Amycolatopsis</taxon>
    </lineage>
</organism>
<keyword evidence="2" id="KW-0238">DNA-binding</keyword>
<evidence type="ECO:0000313" key="6">
    <source>
        <dbReference type="Proteomes" id="UP000605897"/>
    </source>
</evidence>
<dbReference type="InterPro" id="IPR052362">
    <property type="entry name" value="HTH-GbsR_regulator"/>
</dbReference>
<proteinExistence type="predicted"/>
<dbReference type="RefSeq" id="WP_191245577.1">
    <property type="nucleotide sequence ID" value="NZ_BNAU01000003.1"/>
</dbReference>
<dbReference type="PROSITE" id="PS50995">
    <property type="entry name" value="HTH_MARR_2"/>
    <property type="match status" value="1"/>
</dbReference>
<feature type="domain" description="HTH marR-type" evidence="4">
    <location>
        <begin position="1"/>
        <end position="138"/>
    </location>
</feature>
<dbReference type="Gene3D" id="1.10.10.10">
    <property type="entry name" value="Winged helix-like DNA-binding domain superfamily/Winged helix DNA-binding domain"/>
    <property type="match status" value="1"/>
</dbReference>
<evidence type="ECO:0000256" key="3">
    <source>
        <dbReference type="ARBA" id="ARBA00023163"/>
    </source>
</evidence>
<reference evidence="6" key="1">
    <citation type="journal article" date="2019" name="Int. J. Syst. Evol. Microbiol.">
        <title>The Global Catalogue of Microorganisms (GCM) 10K type strain sequencing project: providing services to taxonomists for standard genome sequencing and annotation.</title>
        <authorList>
            <consortium name="The Broad Institute Genomics Platform"/>
            <consortium name="The Broad Institute Genome Sequencing Center for Infectious Disease"/>
            <person name="Wu L."/>
            <person name="Ma J."/>
        </authorList>
    </citation>
    <scope>NUCLEOTIDE SEQUENCE [LARGE SCALE GENOMIC DNA]</scope>
    <source>
        <strain evidence="6">CGMCC 4.7677</strain>
    </source>
</reference>
<protein>
    <submittedName>
        <fullName evidence="5">Transcriptional regulator</fullName>
    </submittedName>
</protein>
<dbReference type="Pfam" id="PF12802">
    <property type="entry name" value="MarR_2"/>
    <property type="match status" value="1"/>
</dbReference>
<evidence type="ECO:0000259" key="4">
    <source>
        <dbReference type="PROSITE" id="PS50995"/>
    </source>
</evidence>
<accession>A0ABQ3J4C8</accession>
<evidence type="ECO:0000313" key="5">
    <source>
        <dbReference type="EMBL" id="GHE98963.1"/>
    </source>
</evidence>
<dbReference type="Gene3D" id="1.10.287.160">
    <property type="entry name" value="HR1 repeat"/>
    <property type="match status" value="1"/>
</dbReference>
<dbReference type="PANTHER" id="PTHR38465:SF2">
    <property type="entry name" value="HTH-TYPE TRANSCRIPTIONAL REGULATOR MMPR5"/>
    <property type="match status" value="1"/>
</dbReference>
<sequence length="154" mass="18022">MRDEEAVRRYVERLALVLTQLGIQRMAARVFAALVVTDDSRLTAGELAEKLQVSPAAVSGAVRYLEQVGLVEREREPGERRDHFRVLDDMWFASMRKRDRFVEMWRDAAEEGIEAVGEDTPAGRRLADMRDFLSFILKELPLLFERWERERVRR</sequence>
<evidence type="ECO:0000256" key="2">
    <source>
        <dbReference type="ARBA" id="ARBA00023125"/>
    </source>
</evidence>
<dbReference type="InterPro" id="IPR036390">
    <property type="entry name" value="WH_DNA-bd_sf"/>
</dbReference>